<proteinExistence type="predicted"/>
<dbReference type="PANTHER" id="PTHR32305:SF15">
    <property type="entry name" value="PROTEIN RHSA-RELATED"/>
    <property type="match status" value="1"/>
</dbReference>
<accession>A0A1G8J774</accession>
<dbReference type="EMBL" id="FNDB01000034">
    <property type="protein sequence ID" value="SDI27128.1"/>
    <property type="molecule type" value="Genomic_DNA"/>
</dbReference>
<dbReference type="Gene3D" id="2.180.10.10">
    <property type="entry name" value="RHS repeat-associated core"/>
    <property type="match status" value="1"/>
</dbReference>
<keyword evidence="2" id="KW-1185">Reference proteome</keyword>
<dbReference type="NCBIfam" id="TIGR03696">
    <property type="entry name" value="Rhs_assc_core"/>
    <property type="match status" value="1"/>
</dbReference>
<dbReference type="InterPro" id="IPR022385">
    <property type="entry name" value="Rhs_assc_core"/>
</dbReference>
<dbReference type="STRING" id="178355.SAMN04488062_1341"/>
<evidence type="ECO:0000313" key="1">
    <source>
        <dbReference type="EMBL" id="SDI27128.1"/>
    </source>
</evidence>
<dbReference type="Proteomes" id="UP000199274">
    <property type="component" value="Unassembled WGS sequence"/>
</dbReference>
<protein>
    <submittedName>
        <fullName evidence="1">RHS repeat-associated core domain-containing protein</fullName>
    </submittedName>
</protein>
<sequence>TIQEENNYYPFGLKHAGYGNTISSTNGALKYKFNKREYQDELGLNVTAMDWRQYDPAIGRFNVIDPLAEKKYDNTPYRFGFNNPVFWSDPTGLFETRKEAREYRRANGVEGRIQRNGDGGYDINNYKTHTSYSSGDDKGFGNDSHSNDGVVESALVTKSKSSFGGKDLFDVAGTDLAYAENIAWKGMSTASKSKFAWDNADKLARIGLKGSTSVLYKTKIPTAMKGVGVGMGLVSAGLVVSDVVINEQIKASNVLDGVITGASFIPGWGWVIGGAYLGADSITKGVSGKSIGQHLDEAVEEKYDLDNGTLTSWK</sequence>
<dbReference type="InterPro" id="IPR050708">
    <property type="entry name" value="T6SS_VgrG/RHS"/>
</dbReference>
<dbReference type="PANTHER" id="PTHR32305">
    <property type="match status" value="1"/>
</dbReference>
<gene>
    <name evidence="1" type="ORF">SAMN04488062_1341</name>
</gene>
<evidence type="ECO:0000313" key="2">
    <source>
        <dbReference type="Proteomes" id="UP000199274"/>
    </source>
</evidence>
<dbReference type="RefSeq" id="WP_317039428.1">
    <property type="nucleotide sequence ID" value="NZ_FNDB01000034.1"/>
</dbReference>
<name>A0A1G8J774_9FLAO</name>
<organism evidence="1 2">
    <name type="scientific">Flavobacterium omnivorum</name>
    <dbReference type="NCBI Taxonomy" id="178355"/>
    <lineage>
        <taxon>Bacteria</taxon>
        <taxon>Pseudomonadati</taxon>
        <taxon>Bacteroidota</taxon>
        <taxon>Flavobacteriia</taxon>
        <taxon>Flavobacteriales</taxon>
        <taxon>Flavobacteriaceae</taxon>
        <taxon>Flavobacterium</taxon>
    </lineage>
</organism>
<reference evidence="2" key="1">
    <citation type="submission" date="2016-10" db="EMBL/GenBank/DDBJ databases">
        <authorList>
            <person name="Varghese N."/>
            <person name="Submissions S."/>
        </authorList>
    </citation>
    <scope>NUCLEOTIDE SEQUENCE [LARGE SCALE GENOMIC DNA]</scope>
    <source>
        <strain evidence="2">CGMCC 1.2747</strain>
    </source>
</reference>
<dbReference type="AlphaFoldDB" id="A0A1G8J774"/>
<feature type="non-terminal residue" evidence="1">
    <location>
        <position position="1"/>
    </location>
</feature>